<comment type="catalytic activity">
    <reaction evidence="11 12">
        <text>uridine(1498) in 16S rRNA + S-adenosyl-L-methionine = N(3)-methyluridine(1498) in 16S rRNA + S-adenosyl-L-homocysteine + H(+)</text>
        <dbReference type="Rhea" id="RHEA:42920"/>
        <dbReference type="Rhea" id="RHEA-COMP:10283"/>
        <dbReference type="Rhea" id="RHEA-COMP:10284"/>
        <dbReference type="ChEBI" id="CHEBI:15378"/>
        <dbReference type="ChEBI" id="CHEBI:57856"/>
        <dbReference type="ChEBI" id="CHEBI:59789"/>
        <dbReference type="ChEBI" id="CHEBI:65315"/>
        <dbReference type="ChEBI" id="CHEBI:74502"/>
        <dbReference type="EC" id="2.1.1.193"/>
    </reaction>
</comment>
<dbReference type="EMBL" id="CP001098">
    <property type="protein sequence ID" value="ACL70027.1"/>
    <property type="molecule type" value="Genomic_DNA"/>
</dbReference>
<keyword evidence="8 12" id="KW-0808">Transferase</keyword>
<dbReference type="NCBIfam" id="NF008692">
    <property type="entry name" value="PRK11713.1-5"/>
    <property type="match status" value="1"/>
</dbReference>
<keyword evidence="7 12" id="KW-0489">Methyltransferase</keyword>
<dbReference type="STRING" id="373903.Hore_12770"/>
<organism evidence="15 16">
    <name type="scientific">Halothermothrix orenii (strain H 168 / OCM 544 / DSM 9562)</name>
    <dbReference type="NCBI Taxonomy" id="373903"/>
    <lineage>
        <taxon>Bacteria</taxon>
        <taxon>Bacillati</taxon>
        <taxon>Bacillota</taxon>
        <taxon>Clostridia</taxon>
        <taxon>Halanaerobiales</taxon>
        <taxon>Halothermotrichaceae</taxon>
        <taxon>Halothermothrix</taxon>
    </lineage>
</organism>
<dbReference type="Pfam" id="PF20260">
    <property type="entry name" value="PUA_4"/>
    <property type="match status" value="1"/>
</dbReference>
<keyword evidence="5 12" id="KW-0963">Cytoplasm</keyword>
<dbReference type="InterPro" id="IPR015947">
    <property type="entry name" value="PUA-like_sf"/>
</dbReference>
<keyword evidence="9 12" id="KW-0949">S-adenosyl-L-methionine</keyword>
<name>B8CXK8_HALOH</name>
<evidence type="ECO:0000256" key="9">
    <source>
        <dbReference type="ARBA" id="ARBA00022691"/>
    </source>
</evidence>
<dbReference type="GO" id="GO:0005737">
    <property type="term" value="C:cytoplasm"/>
    <property type="evidence" value="ECO:0007669"/>
    <property type="project" value="UniProtKB-SubCell"/>
</dbReference>
<dbReference type="InterPro" id="IPR029028">
    <property type="entry name" value="Alpha/beta_knot_MTases"/>
</dbReference>
<dbReference type="PANTHER" id="PTHR30027">
    <property type="entry name" value="RIBOSOMAL RNA SMALL SUBUNIT METHYLTRANSFERASE E"/>
    <property type="match status" value="1"/>
</dbReference>
<keyword evidence="6 12" id="KW-0698">rRNA processing</keyword>
<evidence type="ECO:0000259" key="14">
    <source>
        <dbReference type="Pfam" id="PF20260"/>
    </source>
</evidence>
<dbReference type="GO" id="GO:0070042">
    <property type="term" value="F:rRNA (uridine-N3-)-methyltransferase activity"/>
    <property type="evidence" value="ECO:0007669"/>
    <property type="project" value="TreeGrafter"/>
</dbReference>
<dbReference type="AlphaFoldDB" id="B8CXK8"/>
<dbReference type="Gene3D" id="3.40.1280.10">
    <property type="match status" value="1"/>
</dbReference>
<feature type="domain" description="Ribosomal RNA small subunit methyltransferase E methyltransferase" evidence="13">
    <location>
        <begin position="73"/>
        <end position="240"/>
    </location>
</feature>
<evidence type="ECO:0000313" key="16">
    <source>
        <dbReference type="Proteomes" id="UP000000719"/>
    </source>
</evidence>
<dbReference type="NCBIfam" id="TIGR00046">
    <property type="entry name" value="RsmE family RNA methyltransferase"/>
    <property type="match status" value="1"/>
</dbReference>
<dbReference type="InterPro" id="IPR046887">
    <property type="entry name" value="RsmE_PUA-like"/>
</dbReference>
<dbReference type="PIRSF" id="PIRSF015601">
    <property type="entry name" value="MTase_slr0722"/>
    <property type="match status" value="1"/>
</dbReference>
<evidence type="ECO:0000256" key="3">
    <source>
        <dbReference type="ARBA" id="ARBA00012328"/>
    </source>
</evidence>
<dbReference type="Pfam" id="PF04452">
    <property type="entry name" value="Methyltrans_RNA"/>
    <property type="match status" value="1"/>
</dbReference>
<dbReference type="HOGENOM" id="CLU_067442_3_0_9"/>
<dbReference type="PANTHER" id="PTHR30027:SF3">
    <property type="entry name" value="16S RRNA (URACIL(1498)-N(3))-METHYLTRANSFERASE"/>
    <property type="match status" value="1"/>
</dbReference>
<evidence type="ECO:0000256" key="1">
    <source>
        <dbReference type="ARBA" id="ARBA00004496"/>
    </source>
</evidence>
<sequence>MHRFFVSEEQIRDDLVIIKGNDYNHIVNSLRLNPGDKLIVCPGNCRDYVATIEEIKENQITGKIIKEYKNRNEPSLNITLAQALPKKRKMDLVIQKATEIGVRSIIPLKTTRTIVRLNKKKERKKTDRWQKIAKEAAKQSGRGRIPTVERVYSLKELTQFKSNFDLIIIPWEEEQGKNLKNVLSTVNVSEISKILVIIGPEGGFPPEEIKFIEQLGGIPITLGPRILRTETAGLVVLTMLLYESGDLGG</sequence>
<comment type="similarity">
    <text evidence="2 12">Belongs to the RNA methyltransferase RsmE family.</text>
</comment>
<feature type="domain" description="Ribosomal RNA small subunit methyltransferase E PUA-like" evidence="14">
    <location>
        <begin position="18"/>
        <end position="65"/>
    </location>
</feature>
<keyword evidence="16" id="KW-1185">Reference proteome</keyword>
<dbReference type="eggNOG" id="COG1385">
    <property type="taxonomic scope" value="Bacteria"/>
</dbReference>
<dbReference type="CDD" id="cd18084">
    <property type="entry name" value="RsmE-like"/>
    <property type="match status" value="1"/>
</dbReference>
<evidence type="ECO:0000256" key="4">
    <source>
        <dbReference type="ARBA" id="ARBA00013673"/>
    </source>
</evidence>
<dbReference type="InterPro" id="IPR006700">
    <property type="entry name" value="RsmE"/>
</dbReference>
<dbReference type="GO" id="GO:0070475">
    <property type="term" value="P:rRNA base methylation"/>
    <property type="evidence" value="ECO:0007669"/>
    <property type="project" value="TreeGrafter"/>
</dbReference>
<evidence type="ECO:0000256" key="2">
    <source>
        <dbReference type="ARBA" id="ARBA00005528"/>
    </source>
</evidence>
<evidence type="ECO:0000256" key="7">
    <source>
        <dbReference type="ARBA" id="ARBA00022603"/>
    </source>
</evidence>
<evidence type="ECO:0000256" key="11">
    <source>
        <dbReference type="ARBA" id="ARBA00047944"/>
    </source>
</evidence>
<comment type="function">
    <text evidence="10 12">Specifically methylates the N3 position of the uracil ring of uridine 1498 (m3U1498) in 16S rRNA. Acts on the fully assembled 30S ribosomal subunit.</text>
</comment>
<proteinExistence type="inferred from homology"/>
<evidence type="ECO:0000256" key="8">
    <source>
        <dbReference type="ARBA" id="ARBA00022679"/>
    </source>
</evidence>
<accession>B8CXK8</accession>
<evidence type="ECO:0000256" key="12">
    <source>
        <dbReference type="PIRNR" id="PIRNR015601"/>
    </source>
</evidence>
<evidence type="ECO:0000313" key="15">
    <source>
        <dbReference type="EMBL" id="ACL70027.1"/>
    </source>
</evidence>
<dbReference type="Proteomes" id="UP000000719">
    <property type="component" value="Chromosome"/>
</dbReference>
<dbReference type="EC" id="2.1.1.193" evidence="3 12"/>
<gene>
    <name evidence="15" type="ordered locus">Hore_12770</name>
</gene>
<evidence type="ECO:0000256" key="10">
    <source>
        <dbReference type="ARBA" id="ARBA00025699"/>
    </source>
</evidence>
<dbReference type="InterPro" id="IPR029026">
    <property type="entry name" value="tRNA_m1G_MTases_N"/>
</dbReference>
<dbReference type="InterPro" id="IPR046886">
    <property type="entry name" value="RsmE_MTase_dom"/>
</dbReference>
<evidence type="ECO:0000256" key="5">
    <source>
        <dbReference type="ARBA" id="ARBA00022490"/>
    </source>
</evidence>
<dbReference type="Gene3D" id="2.40.240.20">
    <property type="entry name" value="Hypothetical PUA domain-like, domain 1"/>
    <property type="match status" value="1"/>
</dbReference>
<evidence type="ECO:0000256" key="6">
    <source>
        <dbReference type="ARBA" id="ARBA00022552"/>
    </source>
</evidence>
<comment type="subcellular location">
    <subcellularLocation>
        <location evidence="1 12">Cytoplasm</location>
    </subcellularLocation>
</comment>
<dbReference type="SUPFAM" id="SSF88697">
    <property type="entry name" value="PUA domain-like"/>
    <property type="match status" value="1"/>
</dbReference>
<dbReference type="SUPFAM" id="SSF75217">
    <property type="entry name" value="alpha/beta knot"/>
    <property type="match status" value="1"/>
</dbReference>
<dbReference type="KEGG" id="hor:Hore_12770"/>
<evidence type="ECO:0000259" key="13">
    <source>
        <dbReference type="Pfam" id="PF04452"/>
    </source>
</evidence>
<protein>
    <recommendedName>
        <fullName evidence="4 12">Ribosomal RNA small subunit methyltransferase E</fullName>
        <ecNumber evidence="3 12">2.1.1.193</ecNumber>
    </recommendedName>
</protein>
<reference evidence="15 16" key="1">
    <citation type="journal article" date="2009" name="PLoS ONE">
        <title>Genome analysis of the anaerobic thermohalophilic bacterium Halothermothrix orenii.</title>
        <authorList>
            <person name="Mavromatis K."/>
            <person name="Ivanova N."/>
            <person name="Anderson I."/>
            <person name="Lykidis A."/>
            <person name="Hooper S.D."/>
            <person name="Sun H."/>
            <person name="Kunin V."/>
            <person name="Lapidus A."/>
            <person name="Hugenholtz P."/>
            <person name="Patel B."/>
            <person name="Kyrpides N.C."/>
        </authorList>
    </citation>
    <scope>NUCLEOTIDE SEQUENCE [LARGE SCALE GENOMIC DNA]</scope>
    <source>
        <strain evidence="16">H 168 / OCM 544 / DSM 9562</strain>
    </source>
</reference>